<dbReference type="PANTHER" id="PTHR33993:SF5">
    <property type="entry name" value="GLYOXALASE"/>
    <property type="match status" value="1"/>
</dbReference>
<gene>
    <name evidence="2" type="ORF">GO621_09570</name>
</gene>
<proteinExistence type="predicted"/>
<evidence type="ECO:0000313" key="3">
    <source>
        <dbReference type="Proteomes" id="UP000462014"/>
    </source>
</evidence>
<name>A0A7K1SWS8_9SPHI</name>
<dbReference type="InterPro" id="IPR029068">
    <property type="entry name" value="Glyas_Bleomycin-R_OHBP_Dase"/>
</dbReference>
<dbReference type="PANTHER" id="PTHR33993">
    <property type="entry name" value="GLYOXALASE-RELATED"/>
    <property type="match status" value="1"/>
</dbReference>
<accession>A0A7K1SWS8</accession>
<dbReference type="InterPro" id="IPR004360">
    <property type="entry name" value="Glyas_Fos-R_dOase_dom"/>
</dbReference>
<organism evidence="2 3">
    <name type="scientific">Mucilaginibacter arboris</name>
    <dbReference type="NCBI Taxonomy" id="2682090"/>
    <lineage>
        <taxon>Bacteria</taxon>
        <taxon>Pseudomonadati</taxon>
        <taxon>Bacteroidota</taxon>
        <taxon>Sphingobacteriia</taxon>
        <taxon>Sphingobacteriales</taxon>
        <taxon>Sphingobacteriaceae</taxon>
        <taxon>Mucilaginibacter</taxon>
    </lineage>
</organism>
<dbReference type="RefSeq" id="WP_157566412.1">
    <property type="nucleotide sequence ID" value="NZ_WPIK01000007.1"/>
</dbReference>
<dbReference type="SUPFAM" id="SSF54593">
    <property type="entry name" value="Glyoxalase/Bleomycin resistance protein/Dihydroxybiphenyl dioxygenase"/>
    <property type="match status" value="1"/>
</dbReference>
<evidence type="ECO:0000313" key="2">
    <source>
        <dbReference type="EMBL" id="MVN21785.1"/>
    </source>
</evidence>
<comment type="caution">
    <text evidence="2">The sequence shown here is derived from an EMBL/GenBank/DDBJ whole genome shotgun (WGS) entry which is preliminary data.</text>
</comment>
<dbReference type="Proteomes" id="UP000462014">
    <property type="component" value="Unassembled WGS sequence"/>
</dbReference>
<dbReference type="InterPro" id="IPR052164">
    <property type="entry name" value="Anthracycline_SecMetBiosynth"/>
</dbReference>
<dbReference type="Pfam" id="PF00903">
    <property type="entry name" value="Glyoxalase"/>
    <property type="match status" value="1"/>
</dbReference>
<dbReference type="Gene3D" id="3.10.180.10">
    <property type="entry name" value="2,3-Dihydroxybiphenyl 1,2-Dioxygenase, domain 1"/>
    <property type="match status" value="1"/>
</dbReference>
<dbReference type="CDD" id="cd06587">
    <property type="entry name" value="VOC"/>
    <property type="match status" value="1"/>
</dbReference>
<dbReference type="AlphaFoldDB" id="A0A7K1SWS8"/>
<protein>
    <submittedName>
        <fullName evidence="2">VOC family protein</fullName>
    </submittedName>
</protein>
<sequence>MKKVTGIGGIFFKCKDPNKMKEWYKTHLGLDTNNYGATFEWREDADPTKKGSTTWSPFTNETKYFEPSTKDFMINYRVEDLEALVDELKKEGVTIVDTIEAYDYGKFVHILDAEGNKIQLWEPNDEV</sequence>
<reference evidence="2 3" key="1">
    <citation type="submission" date="2019-12" db="EMBL/GenBank/DDBJ databases">
        <title>Mucilaginibacter sp. HMF7410 genome sequencing and assembly.</title>
        <authorList>
            <person name="Kang H."/>
            <person name="Cha I."/>
            <person name="Kim H."/>
            <person name="Joh K."/>
        </authorList>
    </citation>
    <scope>NUCLEOTIDE SEQUENCE [LARGE SCALE GENOMIC DNA]</scope>
    <source>
        <strain evidence="2 3">HMF7410</strain>
    </source>
</reference>
<dbReference type="InterPro" id="IPR037523">
    <property type="entry name" value="VOC_core"/>
</dbReference>
<evidence type="ECO:0000259" key="1">
    <source>
        <dbReference type="PROSITE" id="PS51819"/>
    </source>
</evidence>
<feature type="domain" description="VOC" evidence="1">
    <location>
        <begin position="6"/>
        <end position="123"/>
    </location>
</feature>
<dbReference type="EMBL" id="WPIK01000007">
    <property type="protein sequence ID" value="MVN21785.1"/>
    <property type="molecule type" value="Genomic_DNA"/>
</dbReference>
<keyword evidence="3" id="KW-1185">Reference proteome</keyword>
<dbReference type="PROSITE" id="PS51819">
    <property type="entry name" value="VOC"/>
    <property type="match status" value="1"/>
</dbReference>